<organism evidence="1 2">
    <name type="scientific">Neonectria magnoliae</name>
    <dbReference type="NCBI Taxonomy" id="2732573"/>
    <lineage>
        <taxon>Eukaryota</taxon>
        <taxon>Fungi</taxon>
        <taxon>Dikarya</taxon>
        <taxon>Ascomycota</taxon>
        <taxon>Pezizomycotina</taxon>
        <taxon>Sordariomycetes</taxon>
        <taxon>Hypocreomycetidae</taxon>
        <taxon>Hypocreales</taxon>
        <taxon>Nectriaceae</taxon>
        <taxon>Neonectria</taxon>
    </lineage>
</organism>
<evidence type="ECO:0000313" key="2">
    <source>
        <dbReference type="Proteomes" id="UP001498421"/>
    </source>
</evidence>
<protein>
    <submittedName>
        <fullName evidence="1">Uncharacterized protein</fullName>
    </submittedName>
</protein>
<name>A0ABR1IBF7_9HYPO</name>
<keyword evidence="2" id="KW-1185">Reference proteome</keyword>
<reference evidence="1 2" key="1">
    <citation type="journal article" date="2025" name="Microbiol. Resour. Announc.">
        <title>Draft genome sequences for Neonectria magnoliae and Neonectria punicea, canker pathogens of Liriodendron tulipifera and Acer saccharum in West Virginia.</title>
        <authorList>
            <person name="Petronek H.M."/>
            <person name="Kasson M.T."/>
            <person name="Metheny A.M."/>
            <person name="Stauder C.M."/>
            <person name="Lovett B."/>
            <person name="Lynch S.C."/>
            <person name="Garnas J.R."/>
            <person name="Kasson L.R."/>
            <person name="Stajich J.E."/>
        </authorList>
    </citation>
    <scope>NUCLEOTIDE SEQUENCE [LARGE SCALE GENOMIC DNA]</scope>
    <source>
        <strain evidence="1 2">NRRL 64651</strain>
    </source>
</reference>
<dbReference type="Proteomes" id="UP001498421">
    <property type="component" value="Unassembled WGS sequence"/>
</dbReference>
<evidence type="ECO:0000313" key="1">
    <source>
        <dbReference type="EMBL" id="KAK7430574.1"/>
    </source>
</evidence>
<dbReference type="EMBL" id="JAZAVK010000018">
    <property type="protein sequence ID" value="KAK7430574.1"/>
    <property type="molecule type" value="Genomic_DNA"/>
</dbReference>
<gene>
    <name evidence="1" type="ORF">QQZ08_002866</name>
</gene>
<proteinExistence type="predicted"/>
<comment type="caution">
    <text evidence="1">The sequence shown here is derived from an EMBL/GenBank/DDBJ whole genome shotgun (WGS) entry which is preliminary data.</text>
</comment>
<accession>A0ABR1IBF7</accession>
<sequence length="322" mass="36188">MADVLAHARQNEEFPETIASPLDTRALVEDYENLMMLRQARGDVFGPAPEAYTQLRVEISQGVAKRDASLRSTGDQSETSRRVESYFRSVEQEGRHFDMVSTKVNTMVQKCCVAKPTQLNLENVGEELCSVIEHTIEETVSDATGPLRLNVGTLKEHNNTLRLSVCNLDKQAVCFQTQNEALRSTVGELNESLNCQIDLHSHVLEQQALTADQLTQVSGFVNRLSQIVMNLPTALNQVVYTSVQHQIQDAFKDTLEAQQKTICDLEPRPLKAQALAREAEDTKRQVCGQVWDLCVHTPLGPRRCGRKGKGKMREIMHRVFRS</sequence>